<dbReference type="GO" id="GO:0006865">
    <property type="term" value="P:amino acid transport"/>
    <property type="evidence" value="ECO:0007669"/>
    <property type="project" value="UniProtKB-KW"/>
</dbReference>
<dbReference type="CDD" id="cd06582">
    <property type="entry name" value="TM_PBP1_LivH_like"/>
    <property type="match status" value="1"/>
</dbReference>
<dbReference type="InterPro" id="IPR052157">
    <property type="entry name" value="BCAA_transport_permease"/>
</dbReference>
<keyword evidence="6 9" id="KW-1133">Transmembrane helix</keyword>
<feature type="transmembrane region" description="Helical" evidence="9">
    <location>
        <begin position="230"/>
        <end position="254"/>
    </location>
</feature>
<evidence type="ECO:0000313" key="10">
    <source>
        <dbReference type="EMBL" id="XBO41421.1"/>
    </source>
</evidence>
<dbReference type="EMBL" id="CP157484">
    <property type="protein sequence ID" value="XBO41421.1"/>
    <property type="molecule type" value="Genomic_DNA"/>
</dbReference>
<dbReference type="GO" id="GO:0022857">
    <property type="term" value="F:transmembrane transporter activity"/>
    <property type="evidence" value="ECO:0007669"/>
    <property type="project" value="InterPro"/>
</dbReference>
<feature type="transmembrane region" description="Helical" evidence="9">
    <location>
        <begin position="147"/>
        <end position="166"/>
    </location>
</feature>
<dbReference type="RefSeq" id="WP_406858275.1">
    <property type="nucleotide sequence ID" value="NZ_CP157484.1"/>
</dbReference>
<feature type="transmembrane region" description="Helical" evidence="9">
    <location>
        <begin position="67"/>
        <end position="86"/>
    </location>
</feature>
<comment type="similarity">
    <text evidence="8">Belongs to the binding-protein-dependent transport system permease family. LivHM subfamily.</text>
</comment>
<keyword evidence="7 9" id="KW-0472">Membrane</keyword>
<keyword evidence="3" id="KW-1003">Cell membrane</keyword>
<dbReference type="Pfam" id="PF02653">
    <property type="entry name" value="BPD_transp_2"/>
    <property type="match status" value="1"/>
</dbReference>
<evidence type="ECO:0000256" key="5">
    <source>
        <dbReference type="ARBA" id="ARBA00022970"/>
    </source>
</evidence>
<feature type="transmembrane region" description="Helical" evidence="9">
    <location>
        <begin position="196"/>
        <end position="218"/>
    </location>
</feature>
<dbReference type="GO" id="GO:0005886">
    <property type="term" value="C:plasma membrane"/>
    <property type="evidence" value="ECO:0007669"/>
    <property type="project" value="UniProtKB-SubCell"/>
</dbReference>
<keyword evidence="4 9" id="KW-0812">Transmembrane</keyword>
<evidence type="ECO:0000256" key="4">
    <source>
        <dbReference type="ARBA" id="ARBA00022692"/>
    </source>
</evidence>
<protein>
    <submittedName>
        <fullName evidence="10">Branched-chain amino acid ABC transporter permease</fullName>
    </submittedName>
</protein>
<organism evidence="10">
    <name type="scientific">Alsobacter sp. KACC 23698</name>
    <dbReference type="NCBI Taxonomy" id="3149229"/>
    <lineage>
        <taxon>Bacteria</taxon>
        <taxon>Pseudomonadati</taxon>
        <taxon>Pseudomonadota</taxon>
        <taxon>Alphaproteobacteria</taxon>
        <taxon>Hyphomicrobiales</taxon>
        <taxon>Alsobacteraceae</taxon>
        <taxon>Alsobacter</taxon>
    </lineage>
</organism>
<feature type="transmembrane region" description="Helical" evidence="9">
    <location>
        <begin position="44"/>
        <end position="61"/>
    </location>
</feature>
<reference evidence="10" key="1">
    <citation type="submission" date="2024-05" db="EMBL/GenBank/DDBJ databases">
        <authorList>
            <person name="Kim S."/>
            <person name="Heo J."/>
            <person name="Choi H."/>
            <person name="Choi Y."/>
            <person name="Kwon S.-W."/>
            <person name="Kim Y."/>
        </authorList>
    </citation>
    <scope>NUCLEOTIDE SEQUENCE</scope>
    <source>
        <strain evidence="10">KACC 23698</strain>
    </source>
</reference>
<keyword evidence="2" id="KW-0813">Transport</keyword>
<evidence type="ECO:0000256" key="7">
    <source>
        <dbReference type="ARBA" id="ARBA00023136"/>
    </source>
</evidence>
<keyword evidence="5" id="KW-0029">Amino-acid transport</keyword>
<accession>A0AAU7JMJ6</accession>
<dbReference type="PANTHER" id="PTHR11795">
    <property type="entry name" value="BRANCHED-CHAIN AMINO ACID TRANSPORT SYSTEM PERMEASE PROTEIN LIVH"/>
    <property type="match status" value="1"/>
</dbReference>
<evidence type="ECO:0000256" key="9">
    <source>
        <dbReference type="SAM" id="Phobius"/>
    </source>
</evidence>
<name>A0AAU7JMJ6_9HYPH</name>
<proteinExistence type="inferred from homology"/>
<sequence>MSLSLYLEVLVQGVLTGLVYGLMALGLSVIFGVVRVVNFAHGEFAVLGMYAAFVLFTGLGLDPFIAMAPIAALFFVIGYGLQRALINPFITRPEHEQFILLVGLAIIMVNGLLMIFGPDARHANLSYSFDSWLVPTGFSAEIIVDKVRVYAALAALVVCGLLFAFFRFTLTGTAIRACADNLVGAAVVGLDVKRLYALTFALGLACVGAAGSLMVALTDVTPMLAPSFTLLAFTIVIIGGLGSMMGALAGGLLIGVAEALASVVAAPSLKSMISFALLVIVLAFRPQGLMGRRPA</sequence>
<evidence type="ECO:0000256" key="3">
    <source>
        <dbReference type="ARBA" id="ARBA00022475"/>
    </source>
</evidence>
<evidence type="ECO:0000256" key="1">
    <source>
        <dbReference type="ARBA" id="ARBA00004651"/>
    </source>
</evidence>
<dbReference type="AlphaFoldDB" id="A0AAU7JMJ6"/>
<evidence type="ECO:0000256" key="6">
    <source>
        <dbReference type="ARBA" id="ARBA00022989"/>
    </source>
</evidence>
<evidence type="ECO:0000256" key="2">
    <source>
        <dbReference type="ARBA" id="ARBA00022448"/>
    </source>
</evidence>
<feature type="transmembrane region" description="Helical" evidence="9">
    <location>
        <begin position="12"/>
        <end position="37"/>
    </location>
</feature>
<feature type="transmembrane region" description="Helical" evidence="9">
    <location>
        <begin position="260"/>
        <end position="284"/>
    </location>
</feature>
<comment type="subcellular location">
    <subcellularLocation>
        <location evidence="1">Cell membrane</location>
        <topology evidence="1">Multi-pass membrane protein</topology>
    </subcellularLocation>
</comment>
<dbReference type="PANTHER" id="PTHR11795:SF445">
    <property type="entry name" value="AMINO ACID ABC TRANSPORTER PERMEASE PROTEIN"/>
    <property type="match status" value="1"/>
</dbReference>
<gene>
    <name evidence="10" type="ORF">ABEG18_11890</name>
</gene>
<dbReference type="InterPro" id="IPR001851">
    <property type="entry name" value="ABC_transp_permease"/>
</dbReference>
<feature type="transmembrane region" description="Helical" evidence="9">
    <location>
        <begin position="98"/>
        <end position="117"/>
    </location>
</feature>
<evidence type="ECO:0000256" key="8">
    <source>
        <dbReference type="ARBA" id="ARBA00037998"/>
    </source>
</evidence>